<dbReference type="OMA" id="CYASSTH"/>
<evidence type="ECO:0000313" key="4">
    <source>
        <dbReference type="Proteomes" id="UP000026915"/>
    </source>
</evidence>
<keyword evidence="1 3" id="KW-0413">Isomerase</keyword>
<keyword evidence="4" id="KW-1185">Reference proteome</keyword>
<dbReference type="InterPro" id="IPR044197">
    <property type="entry name" value="FKBP17-1-like"/>
</dbReference>
<evidence type="ECO:0000313" key="3">
    <source>
        <dbReference type="EMBL" id="EOY27529.1"/>
    </source>
</evidence>
<dbReference type="EC" id="5.2.1.8" evidence="1"/>
<evidence type="ECO:0000259" key="2">
    <source>
        <dbReference type="PROSITE" id="PS50059"/>
    </source>
</evidence>
<dbReference type="PROSITE" id="PS50059">
    <property type="entry name" value="FKBP_PPIASE"/>
    <property type="match status" value="1"/>
</dbReference>
<dbReference type="Gramene" id="EOY27529">
    <property type="protein sequence ID" value="EOY27529"/>
    <property type="gene ID" value="TCM_029369"/>
</dbReference>
<dbReference type="InterPro" id="IPR001179">
    <property type="entry name" value="PPIase_FKBP_dom"/>
</dbReference>
<dbReference type="Proteomes" id="UP000026915">
    <property type="component" value="Chromosome 6"/>
</dbReference>
<dbReference type="eggNOG" id="KOG0552">
    <property type="taxonomic scope" value="Eukaryota"/>
</dbReference>
<dbReference type="PANTHER" id="PTHR47860:SF1">
    <property type="entry name" value="PEPTIDYL-PROLYL CIS-TRANS ISOMERASE FKBP17-1, CHLOROPLASTIC"/>
    <property type="match status" value="1"/>
</dbReference>
<sequence>MLLIHCYASSTHHRASPHPTRHYLFRETPASSPIISATFPHPSSSSSSSTSSRRTLSVSIATTTISSLILSFYSSALSKSAIKTDFFDLPNSGGVKALDLRPGTGATPVDGDQVAIHYYGRLVAKQGWRFDSTYDHKDGTGEPIPFVISGIEAAVRSMKVGGTRQVIIPPSQGYQNTLQEPIPPNFFDRQRLFTTIFNPTRLANGEGSTLGTVIFDIELISLRH</sequence>
<dbReference type="InParanoid" id="A0A061GKB8"/>
<dbReference type="HOGENOM" id="CLU_089785_3_0_1"/>
<gene>
    <name evidence="3" type="ORF">TCM_029369</name>
</gene>
<dbReference type="FunCoup" id="A0A061GKB8">
    <property type="interactions" value="498"/>
</dbReference>
<name>A0A061GKB8_THECC</name>
<dbReference type="STRING" id="3641.A0A061GKB8"/>
<dbReference type="InterPro" id="IPR046357">
    <property type="entry name" value="PPIase_dom_sf"/>
</dbReference>
<comment type="catalytic activity">
    <reaction evidence="1">
        <text>[protein]-peptidylproline (omega=180) = [protein]-peptidylproline (omega=0)</text>
        <dbReference type="Rhea" id="RHEA:16237"/>
        <dbReference type="Rhea" id="RHEA-COMP:10747"/>
        <dbReference type="Rhea" id="RHEA-COMP:10748"/>
        <dbReference type="ChEBI" id="CHEBI:83833"/>
        <dbReference type="ChEBI" id="CHEBI:83834"/>
        <dbReference type="EC" id="5.2.1.8"/>
    </reaction>
</comment>
<feature type="domain" description="PPIase FKBP-type" evidence="2">
    <location>
        <begin position="111"/>
        <end position="223"/>
    </location>
</feature>
<dbReference type="Gene3D" id="3.10.50.40">
    <property type="match status" value="1"/>
</dbReference>
<dbReference type="GO" id="GO:0003755">
    <property type="term" value="F:peptidyl-prolyl cis-trans isomerase activity"/>
    <property type="evidence" value="ECO:0007669"/>
    <property type="project" value="UniProtKB-KW"/>
</dbReference>
<dbReference type="AlphaFoldDB" id="A0A061GKB8"/>
<keyword evidence="1" id="KW-0697">Rotamase</keyword>
<organism evidence="3 4">
    <name type="scientific">Theobroma cacao</name>
    <name type="common">Cacao</name>
    <name type="synonym">Cocoa</name>
    <dbReference type="NCBI Taxonomy" id="3641"/>
    <lineage>
        <taxon>Eukaryota</taxon>
        <taxon>Viridiplantae</taxon>
        <taxon>Streptophyta</taxon>
        <taxon>Embryophyta</taxon>
        <taxon>Tracheophyta</taxon>
        <taxon>Spermatophyta</taxon>
        <taxon>Magnoliopsida</taxon>
        <taxon>eudicotyledons</taxon>
        <taxon>Gunneridae</taxon>
        <taxon>Pentapetalae</taxon>
        <taxon>rosids</taxon>
        <taxon>malvids</taxon>
        <taxon>Malvales</taxon>
        <taxon>Malvaceae</taxon>
        <taxon>Byttnerioideae</taxon>
        <taxon>Theobroma</taxon>
    </lineage>
</organism>
<dbReference type="SUPFAM" id="SSF54534">
    <property type="entry name" value="FKBP-like"/>
    <property type="match status" value="1"/>
</dbReference>
<reference evidence="3 4" key="1">
    <citation type="journal article" date="2013" name="Genome Biol.">
        <title>The genome sequence of the most widely cultivated cacao type and its use to identify candidate genes regulating pod color.</title>
        <authorList>
            <person name="Motamayor J.C."/>
            <person name="Mockaitis K."/>
            <person name="Schmutz J."/>
            <person name="Haiminen N."/>
            <person name="Iii D.L."/>
            <person name="Cornejo O."/>
            <person name="Findley S.D."/>
            <person name="Zheng P."/>
            <person name="Utro F."/>
            <person name="Royaert S."/>
            <person name="Saski C."/>
            <person name="Jenkins J."/>
            <person name="Podicheti R."/>
            <person name="Zhao M."/>
            <person name="Scheffler B.E."/>
            <person name="Stack J.C."/>
            <person name="Feltus F.A."/>
            <person name="Mustiga G.M."/>
            <person name="Amores F."/>
            <person name="Phillips W."/>
            <person name="Marelli J.P."/>
            <person name="May G.D."/>
            <person name="Shapiro H."/>
            <person name="Ma J."/>
            <person name="Bustamante C.D."/>
            <person name="Schnell R.J."/>
            <person name="Main D."/>
            <person name="Gilbert D."/>
            <person name="Parida L."/>
            <person name="Kuhn D.N."/>
        </authorList>
    </citation>
    <scope>NUCLEOTIDE SEQUENCE [LARGE SCALE GENOMIC DNA]</scope>
    <source>
        <strain evidence="4">cv. Matina 1-6</strain>
    </source>
</reference>
<dbReference type="PANTHER" id="PTHR47860">
    <property type="entry name" value="PEPTIDYL-PROLYL CIS-TRANS ISOMERASE FKBP17-1, CHLOROPLASTIC"/>
    <property type="match status" value="1"/>
</dbReference>
<accession>A0A061GKB8</accession>
<dbReference type="EMBL" id="CM001884">
    <property type="protein sequence ID" value="EOY27529.1"/>
    <property type="molecule type" value="Genomic_DNA"/>
</dbReference>
<evidence type="ECO:0000256" key="1">
    <source>
        <dbReference type="PROSITE-ProRule" id="PRU00277"/>
    </source>
</evidence>
<protein>
    <recommendedName>
        <fullName evidence="1">peptidylprolyl isomerase</fullName>
        <ecNumber evidence="1">5.2.1.8</ecNumber>
    </recommendedName>
</protein>
<dbReference type="Pfam" id="PF00254">
    <property type="entry name" value="FKBP_C"/>
    <property type="match status" value="1"/>
</dbReference>
<proteinExistence type="predicted"/>